<evidence type="ECO:0000313" key="10">
    <source>
        <dbReference type="Proteomes" id="UP000031829"/>
    </source>
</evidence>
<protein>
    <submittedName>
        <fullName evidence="9">Sec-independent translocase protein tatAy</fullName>
    </submittedName>
</protein>
<keyword evidence="4" id="KW-0653">Protein transport</keyword>
<evidence type="ECO:0000256" key="3">
    <source>
        <dbReference type="ARBA" id="ARBA00022692"/>
    </source>
</evidence>
<keyword evidence="2" id="KW-0813">Transport</keyword>
<dbReference type="GeneID" id="93642239"/>
<dbReference type="PANTHER" id="PTHR42982:SF1">
    <property type="entry name" value="SEC-INDEPENDENT PROTEIN TRANSLOCASE PROTEIN TATA"/>
    <property type="match status" value="1"/>
</dbReference>
<dbReference type="HOGENOM" id="CLU_086034_6_0_9"/>
<dbReference type="NCBIfam" id="NF011430">
    <property type="entry name" value="PRK14861.1"/>
    <property type="match status" value="1"/>
</dbReference>
<evidence type="ECO:0000256" key="8">
    <source>
        <dbReference type="SAM" id="MobiDB-lite"/>
    </source>
</evidence>
<accession>A0A0B6AGX7</accession>
<organism evidence="9 10">
    <name type="scientific">Priestia megaterium (strain ATCC 14581 / DSM 32 / CCUG 1817 / JCM 2506 / NBRC 15308 / NCIMB 9376 / NCTC 10342 / NRRL B-14308 / VKM B-512 / Ford 19)</name>
    <name type="common">Bacillus megaterium</name>
    <dbReference type="NCBI Taxonomy" id="1348623"/>
    <lineage>
        <taxon>Bacteria</taxon>
        <taxon>Bacillati</taxon>
        <taxon>Bacillota</taxon>
        <taxon>Bacilli</taxon>
        <taxon>Bacillales</taxon>
        <taxon>Bacillaceae</taxon>
        <taxon>Priestia</taxon>
    </lineage>
</organism>
<dbReference type="GO" id="GO:0016020">
    <property type="term" value="C:membrane"/>
    <property type="evidence" value="ECO:0007669"/>
    <property type="project" value="UniProtKB-ARBA"/>
</dbReference>
<keyword evidence="5" id="KW-1133">Transmembrane helix</keyword>
<proteinExistence type="predicted"/>
<dbReference type="RefSeq" id="WP_013082787.1">
    <property type="nucleotide sequence ID" value="NZ_BCVB01000005.1"/>
</dbReference>
<evidence type="ECO:0000256" key="7">
    <source>
        <dbReference type="ARBA" id="ARBA00023136"/>
    </source>
</evidence>
<keyword evidence="6" id="KW-0811">Translocation</keyword>
<dbReference type="KEGG" id="bmeg:BG04_4224"/>
<evidence type="ECO:0000313" key="9">
    <source>
        <dbReference type="EMBL" id="AJI24145.1"/>
    </source>
</evidence>
<dbReference type="Pfam" id="PF02416">
    <property type="entry name" value="TatA_B_E"/>
    <property type="match status" value="1"/>
</dbReference>
<dbReference type="Gene3D" id="1.20.5.3310">
    <property type="match status" value="1"/>
</dbReference>
<keyword evidence="7" id="KW-0472">Membrane</keyword>
<name>A0A0B6AGX7_PRIM2</name>
<feature type="compositionally biased region" description="Basic and acidic residues" evidence="8">
    <location>
        <begin position="47"/>
        <end position="64"/>
    </location>
</feature>
<dbReference type="InterPro" id="IPR003369">
    <property type="entry name" value="TatA/B/E"/>
</dbReference>
<dbReference type="GO" id="GO:0015031">
    <property type="term" value="P:protein transport"/>
    <property type="evidence" value="ECO:0007669"/>
    <property type="project" value="InterPro"/>
</dbReference>
<dbReference type="Proteomes" id="UP000031829">
    <property type="component" value="Chromosome"/>
</dbReference>
<evidence type="ECO:0000256" key="1">
    <source>
        <dbReference type="ARBA" id="ARBA00004167"/>
    </source>
</evidence>
<dbReference type="PANTHER" id="PTHR42982">
    <property type="entry name" value="SEC-INDEPENDENT PROTEIN TRANSLOCASE PROTEIN TATA"/>
    <property type="match status" value="1"/>
</dbReference>
<gene>
    <name evidence="9" type="primary">tatAy</name>
    <name evidence="9" type="ORF">BG04_4224</name>
</gene>
<keyword evidence="3" id="KW-0812">Transmembrane</keyword>
<evidence type="ECO:0000256" key="4">
    <source>
        <dbReference type="ARBA" id="ARBA00022927"/>
    </source>
</evidence>
<reference evidence="9 10" key="1">
    <citation type="journal article" date="2015" name="Genome Announc.">
        <title>Complete genome sequences for 35 biothreat assay-relevant bacillus species.</title>
        <authorList>
            <person name="Johnson S.L."/>
            <person name="Daligault H.E."/>
            <person name="Davenport K.W."/>
            <person name="Jaissle J."/>
            <person name="Frey K.G."/>
            <person name="Ladner J.T."/>
            <person name="Broomall S.M."/>
            <person name="Bishop-Lilly K.A."/>
            <person name="Bruce D.C."/>
            <person name="Gibbons H.S."/>
            <person name="Coyne S.R."/>
            <person name="Lo C.C."/>
            <person name="Meincke L."/>
            <person name="Munk A.C."/>
            <person name="Koroleva G.I."/>
            <person name="Rosenzweig C.N."/>
            <person name="Palacios G.F."/>
            <person name="Redden C.L."/>
            <person name="Minogue T.D."/>
            <person name="Chain P.S."/>
        </authorList>
    </citation>
    <scope>NUCLEOTIDE SEQUENCE [LARGE SCALE GENOMIC DNA]</scope>
    <source>
        <strain evidence="10">ATCC 14581 / DSM 32 / JCM 2506 / NBRC 15308 / NCIMB 9376 / NCTC 10342 / NRRL B-14308 / VKM B-512</strain>
    </source>
</reference>
<sequence length="64" mass="6904">MPGATSMVVIGITALIVFGPSKLPDIGRAFGHSLREFKNAAEGIIQDDDKKTPEDTTEDKEEKS</sequence>
<evidence type="ECO:0000256" key="5">
    <source>
        <dbReference type="ARBA" id="ARBA00022989"/>
    </source>
</evidence>
<dbReference type="EMBL" id="CP009920">
    <property type="protein sequence ID" value="AJI24145.1"/>
    <property type="molecule type" value="Genomic_DNA"/>
</dbReference>
<evidence type="ECO:0000256" key="6">
    <source>
        <dbReference type="ARBA" id="ARBA00023010"/>
    </source>
</evidence>
<comment type="subcellular location">
    <subcellularLocation>
        <location evidence="1">Membrane</location>
        <topology evidence="1">Single-pass membrane protein</topology>
    </subcellularLocation>
</comment>
<dbReference type="AlphaFoldDB" id="A0A0B6AGX7"/>
<feature type="region of interest" description="Disordered" evidence="8">
    <location>
        <begin position="41"/>
        <end position="64"/>
    </location>
</feature>
<evidence type="ECO:0000256" key="2">
    <source>
        <dbReference type="ARBA" id="ARBA00022448"/>
    </source>
</evidence>